<accession>A0A8E2ALK3</accession>
<dbReference type="AlphaFoldDB" id="A0A8E2ALK3"/>
<organism evidence="1 2">
    <name type="scientific">Obba rivulosa</name>
    <dbReference type="NCBI Taxonomy" id="1052685"/>
    <lineage>
        <taxon>Eukaryota</taxon>
        <taxon>Fungi</taxon>
        <taxon>Dikarya</taxon>
        <taxon>Basidiomycota</taxon>
        <taxon>Agaricomycotina</taxon>
        <taxon>Agaricomycetes</taxon>
        <taxon>Polyporales</taxon>
        <taxon>Gelatoporiaceae</taxon>
        <taxon>Obba</taxon>
    </lineage>
</organism>
<keyword evidence="2" id="KW-1185">Reference proteome</keyword>
<proteinExistence type="predicted"/>
<name>A0A8E2ALK3_9APHY</name>
<dbReference type="EMBL" id="KV722706">
    <property type="protein sequence ID" value="OCH84212.1"/>
    <property type="molecule type" value="Genomic_DNA"/>
</dbReference>
<sequence>MDNNNLASVFWLGMALEHLRNSCSALSASRPSAPPGSPRRISFGFGWHPRFRPVDQRQLQGVCDRTTAALVILQEAAVNMCGYGLHFVTELVCDFSFQQVSRSPLDLLEVARLAGREVHPEWHRLGDHCQPLLRLLCALV</sequence>
<evidence type="ECO:0000313" key="2">
    <source>
        <dbReference type="Proteomes" id="UP000250043"/>
    </source>
</evidence>
<reference evidence="1 2" key="1">
    <citation type="submission" date="2016-07" db="EMBL/GenBank/DDBJ databases">
        <title>Draft genome of the white-rot fungus Obba rivulosa 3A-2.</title>
        <authorList>
            <consortium name="DOE Joint Genome Institute"/>
            <person name="Miettinen O."/>
            <person name="Riley R."/>
            <person name="Acob R."/>
            <person name="Barry K."/>
            <person name="Cullen D."/>
            <person name="De Vries R."/>
            <person name="Hainaut M."/>
            <person name="Hatakka A."/>
            <person name="Henrissat B."/>
            <person name="Hilden K."/>
            <person name="Kuo R."/>
            <person name="Labutti K."/>
            <person name="Lipzen A."/>
            <person name="Makela M.R."/>
            <person name="Sandor L."/>
            <person name="Spatafora J.W."/>
            <person name="Grigoriev I.V."/>
            <person name="Hibbett D.S."/>
        </authorList>
    </citation>
    <scope>NUCLEOTIDE SEQUENCE [LARGE SCALE GENOMIC DNA]</scope>
    <source>
        <strain evidence="1 2">3A-2</strain>
    </source>
</reference>
<evidence type="ECO:0000313" key="1">
    <source>
        <dbReference type="EMBL" id="OCH84212.1"/>
    </source>
</evidence>
<protein>
    <submittedName>
        <fullName evidence="1">Uncharacterized protein</fullName>
    </submittedName>
</protein>
<gene>
    <name evidence="1" type="ORF">OBBRIDRAFT_425713</name>
</gene>
<dbReference type="Proteomes" id="UP000250043">
    <property type="component" value="Unassembled WGS sequence"/>
</dbReference>